<dbReference type="EMBL" id="ML979133">
    <property type="protein sequence ID" value="KAF1919583.1"/>
    <property type="molecule type" value="Genomic_DNA"/>
</dbReference>
<dbReference type="OrthoDB" id="429143at2759"/>
<dbReference type="Proteomes" id="UP000800096">
    <property type="component" value="Unassembled WGS sequence"/>
</dbReference>
<reference evidence="1" key="1">
    <citation type="journal article" date="2020" name="Stud. Mycol.">
        <title>101 Dothideomycetes genomes: a test case for predicting lifestyles and emergence of pathogens.</title>
        <authorList>
            <person name="Haridas S."/>
            <person name="Albert R."/>
            <person name="Binder M."/>
            <person name="Bloem J."/>
            <person name="Labutti K."/>
            <person name="Salamov A."/>
            <person name="Andreopoulos B."/>
            <person name="Baker S."/>
            <person name="Barry K."/>
            <person name="Bills G."/>
            <person name="Bluhm B."/>
            <person name="Cannon C."/>
            <person name="Castanera R."/>
            <person name="Culley D."/>
            <person name="Daum C."/>
            <person name="Ezra D."/>
            <person name="Gonzalez J."/>
            <person name="Henrissat B."/>
            <person name="Kuo A."/>
            <person name="Liang C."/>
            <person name="Lipzen A."/>
            <person name="Lutzoni F."/>
            <person name="Magnuson J."/>
            <person name="Mondo S."/>
            <person name="Nolan M."/>
            <person name="Ohm R."/>
            <person name="Pangilinan J."/>
            <person name="Park H.-J."/>
            <person name="Ramirez L."/>
            <person name="Alfaro M."/>
            <person name="Sun H."/>
            <person name="Tritt A."/>
            <person name="Yoshinaga Y."/>
            <person name="Zwiers L.-H."/>
            <person name="Turgeon B."/>
            <person name="Goodwin S."/>
            <person name="Spatafora J."/>
            <person name="Crous P."/>
            <person name="Grigoriev I."/>
        </authorList>
    </citation>
    <scope>NUCLEOTIDE SEQUENCE</scope>
    <source>
        <strain evidence="1">HMLAC05119</strain>
    </source>
</reference>
<proteinExistence type="predicted"/>
<sequence>MIETGAVGSTIEEYSRAKTSLFAAEEMQHVIRRAMRAAVSLGVPDLVVKARADSLCSGSRFGRCNCAPESISGNWRVQHLFGADRVGRAGVARGWQRRRRNLRGG</sequence>
<protein>
    <submittedName>
        <fullName evidence="1">Uncharacterized protein</fullName>
    </submittedName>
</protein>
<evidence type="ECO:0000313" key="1">
    <source>
        <dbReference type="EMBL" id="KAF1919583.1"/>
    </source>
</evidence>
<gene>
    <name evidence="1" type="ORF">BDU57DRAFT_145450</name>
</gene>
<dbReference type="GO" id="GO:0003824">
    <property type="term" value="F:catalytic activity"/>
    <property type="evidence" value="ECO:0007669"/>
    <property type="project" value="InterPro"/>
</dbReference>
<dbReference type="SUPFAM" id="SSF51621">
    <property type="entry name" value="Phosphoenolpyruvate/pyruvate domain"/>
    <property type="match status" value="1"/>
</dbReference>
<dbReference type="AlphaFoldDB" id="A0A6A5QVU3"/>
<name>A0A6A5QVU3_AMPQU</name>
<keyword evidence="2" id="KW-1185">Reference proteome</keyword>
<accession>A0A6A5QVU3</accession>
<evidence type="ECO:0000313" key="2">
    <source>
        <dbReference type="Proteomes" id="UP000800096"/>
    </source>
</evidence>
<organism evidence="1 2">
    <name type="scientific">Ampelomyces quisqualis</name>
    <name type="common">Powdery mildew agent</name>
    <dbReference type="NCBI Taxonomy" id="50730"/>
    <lineage>
        <taxon>Eukaryota</taxon>
        <taxon>Fungi</taxon>
        <taxon>Dikarya</taxon>
        <taxon>Ascomycota</taxon>
        <taxon>Pezizomycotina</taxon>
        <taxon>Dothideomycetes</taxon>
        <taxon>Pleosporomycetidae</taxon>
        <taxon>Pleosporales</taxon>
        <taxon>Pleosporineae</taxon>
        <taxon>Phaeosphaeriaceae</taxon>
        <taxon>Ampelomyces</taxon>
    </lineage>
</organism>
<dbReference type="InterPro" id="IPR015813">
    <property type="entry name" value="Pyrv/PenolPyrv_kinase-like_dom"/>
</dbReference>